<feature type="signal peptide" evidence="2">
    <location>
        <begin position="1"/>
        <end position="34"/>
    </location>
</feature>
<dbReference type="Proteomes" id="UP001469553">
    <property type="component" value="Unassembled WGS sequence"/>
</dbReference>
<evidence type="ECO:0000256" key="1">
    <source>
        <dbReference type="SAM" id="Phobius"/>
    </source>
</evidence>
<protein>
    <recommendedName>
        <fullName evidence="5">Secreted protein</fullName>
    </recommendedName>
</protein>
<comment type="caution">
    <text evidence="3">The sequence shown here is derived from an EMBL/GenBank/DDBJ whole genome shotgun (WGS) entry which is preliminary data.</text>
</comment>
<organism evidence="3 4">
    <name type="scientific">Ameca splendens</name>
    <dbReference type="NCBI Taxonomy" id="208324"/>
    <lineage>
        <taxon>Eukaryota</taxon>
        <taxon>Metazoa</taxon>
        <taxon>Chordata</taxon>
        <taxon>Craniata</taxon>
        <taxon>Vertebrata</taxon>
        <taxon>Euteleostomi</taxon>
        <taxon>Actinopterygii</taxon>
        <taxon>Neopterygii</taxon>
        <taxon>Teleostei</taxon>
        <taxon>Neoteleostei</taxon>
        <taxon>Acanthomorphata</taxon>
        <taxon>Ovalentaria</taxon>
        <taxon>Atherinomorphae</taxon>
        <taxon>Cyprinodontiformes</taxon>
        <taxon>Goodeidae</taxon>
        <taxon>Ameca</taxon>
    </lineage>
</organism>
<evidence type="ECO:0008006" key="5">
    <source>
        <dbReference type="Google" id="ProtNLM"/>
    </source>
</evidence>
<name>A0ABV0XLX4_9TELE</name>
<reference evidence="3 4" key="1">
    <citation type="submission" date="2021-06" db="EMBL/GenBank/DDBJ databases">
        <authorList>
            <person name="Palmer J.M."/>
        </authorList>
    </citation>
    <scope>NUCLEOTIDE SEQUENCE [LARGE SCALE GENOMIC DNA]</scope>
    <source>
        <strain evidence="3 4">AS_MEX2019</strain>
        <tissue evidence="3">Muscle</tissue>
    </source>
</reference>
<keyword evidence="1" id="KW-1133">Transmembrane helix</keyword>
<keyword evidence="4" id="KW-1185">Reference proteome</keyword>
<keyword evidence="1" id="KW-0472">Membrane</keyword>
<feature type="transmembrane region" description="Helical" evidence="1">
    <location>
        <begin position="97"/>
        <end position="113"/>
    </location>
</feature>
<evidence type="ECO:0000313" key="4">
    <source>
        <dbReference type="Proteomes" id="UP001469553"/>
    </source>
</evidence>
<keyword evidence="2" id="KW-0732">Signal</keyword>
<keyword evidence="1" id="KW-0812">Transmembrane</keyword>
<feature type="chain" id="PRO_5047418202" description="Secreted protein" evidence="2">
    <location>
        <begin position="35"/>
        <end position="116"/>
    </location>
</feature>
<evidence type="ECO:0000313" key="3">
    <source>
        <dbReference type="EMBL" id="MEQ2282476.1"/>
    </source>
</evidence>
<dbReference type="EMBL" id="JAHRIP010009438">
    <property type="protein sequence ID" value="MEQ2282476.1"/>
    <property type="molecule type" value="Genomic_DNA"/>
</dbReference>
<accession>A0ABV0XLX4</accession>
<gene>
    <name evidence="3" type="ORF">AMECASPLE_001092</name>
</gene>
<evidence type="ECO:0000256" key="2">
    <source>
        <dbReference type="SAM" id="SignalP"/>
    </source>
</evidence>
<sequence>MSVRLSTLKQANVSLLFCLCAAAAAPSLLHNVVAVLPPPSALICTGVIARHMKSDGSISSDPNLFILQLHRVCLSVCSSDTRQEAVIFQTPQADFRLLYFVCLFVFVLCLRDINHA</sequence>
<proteinExistence type="predicted"/>